<dbReference type="GO" id="GO:0006508">
    <property type="term" value="P:proteolysis"/>
    <property type="evidence" value="ECO:0007669"/>
    <property type="project" value="InterPro"/>
</dbReference>
<dbReference type="Pfam" id="PF18027">
    <property type="entry name" value="Pepdidase_M14_N"/>
    <property type="match status" value="1"/>
</dbReference>
<reference evidence="4" key="2">
    <citation type="submission" date="2023-01" db="EMBL/GenBank/DDBJ databases">
        <title>Draft genome sequence of Paraferrimonas sedimenticola strain NBRC 101628.</title>
        <authorList>
            <person name="Sun Q."/>
            <person name="Mori K."/>
        </authorList>
    </citation>
    <scope>NUCLEOTIDE SEQUENCE</scope>
    <source>
        <strain evidence="4">NBRC 101628</strain>
    </source>
</reference>
<dbReference type="Gene3D" id="3.40.630.10">
    <property type="entry name" value="Zn peptidases"/>
    <property type="match status" value="1"/>
</dbReference>
<evidence type="ECO:0000313" key="5">
    <source>
        <dbReference type="Proteomes" id="UP001161422"/>
    </source>
</evidence>
<sequence>MIRINSQFDGGNIQVIDASKASDIQLSIRPDEGGEFFQWFNFRLQGEIGVKHQLRLTNASKASYVEGWDGYHAVASYDRQNWFRIPCHYSQGELHMEIELQAEQVQIAYFAPYSFERHLDLLAECQSHPLVAVETLGDTLDGRELSLMKVSTGEGDKAKVWITARQHPGETMAEWWVEGFMQRLLDPDCARARQLLDLADVYIVPNMNPDGSVRGHLRTNAKGVNLNREWQSPSLENSPEVLLTRDRMMVEGVDFYLDVHGDEALPYIFLAGGEGIPAWNDEMAAKQACFLDMMTLAAADFQTEQGYPVDKPGDANLTVASNWVGNHFNCLANTLEMPFKDNANLPDEATGWSAERSQALGEDCLDAISLYLQAQVG</sequence>
<evidence type="ECO:0000259" key="3">
    <source>
        <dbReference type="PROSITE" id="PS52035"/>
    </source>
</evidence>
<evidence type="ECO:0000313" key="4">
    <source>
        <dbReference type="EMBL" id="GLP97941.1"/>
    </source>
</evidence>
<dbReference type="EMBL" id="BSNC01000012">
    <property type="protein sequence ID" value="GLP97941.1"/>
    <property type="molecule type" value="Genomic_DNA"/>
</dbReference>
<dbReference type="InterPro" id="IPR050821">
    <property type="entry name" value="Cytosolic_carboxypeptidase"/>
</dbReference>
<dbReference type="SMART" id="SM00631">
    <property type="entry name" value="Zn_pept"/>
    <property type="match status" value="1"/>
</dbReference>
<dbReference type="PANTHER" id="PTHR12756:SF11">
    <property type="entry name" value="CYTOSOLIC CARBOXYPEPTIDASE 1"/>
    <property type="match status" value="1"/>
</dbReference>
<gene>
    <name evidence="4" type="ORF">GCM10007895_32480</name>
</gene>
<comment type="caution">
    <text evidence="4">The sequence shown here is derived from an EMBL/GenBank/DDBJ whole genome shotgun (WGS) entry which is preliminary data.</text>
</comment>
<feature type="active site" description="Proton donor/acceptor" evidence="2">
    <location>
        <position position="336"/>
    </location>
</feature>
<comment type="similarity">
    <text evidence="2">Belongs to the peptidase M14 family.</text>
</comment>
<evidence type="ECO:0000256" key="1">
    <source>
        <dbReference type="ARBA" id="ARBA00001947"/>
    </source>
</evidence>
<proteinExistence type="inferred from homology"/>
<keyword evidence="5" id="KW-1185">Reference proteome</keyword>
<accession>A0AA37RYT8</accession>
<dbReference type="Pfam" id="PF00246">
    <property type="entry name" value="Peptidase_M14"/>
    <property type="match status" value="1"/>
</dbReference>
<dbReference type="Proteomes" id="UP001161422">
    <property type="component" value="Unassembled WGS sequence"/>
</dbReference>
<evidence type="ECO:0000256" key="2">
    <source>
        <dbReference type="PROSITE-ProRule" id="PRU01379"/>
    </source>
</evidence>
<feature type="domain" description="Peptidase M14" evidence="3">
    <location>
        <begin position="109"/>
        <end position="375"/>
    </location>
</feature>
<dbReference type="InterPro" id="IPR040626">
    <property type="entry name" value="Pepdidase_M14_N"/>
</dbReference>
<reference evidence="4" key="1">
    <citation type="journal article" date="2014" name="Int. J. Syst. Evol. Microbiol.">
        <title>Complete genome sequence of Corynebacterium casei LMG S-19264T (=DSM 44701T), isolated from a smear-ripened cheese.</title>
        <authorList>
            <consortium name="US DOE Joint Genome Institute (JGI-PGF)"/>
            <person name="Walter F."/>
            <person name="Albersmeier A."/>
            <person name="Kalinowski J."/>
            <person name="Ruckert C."/>
        </authorList>
    </citation>
    <scope>NUCLEOTIDE SEQUENCE</scope>
    <source>
        <strain evidence="4">NBRC 101628</strain>
    </source>
</reference>
<dbReference type="AlphaFoldDB" id="A0AA37RYT8"/>
<dbReference type="SUPFAM" id="SSF53187">
    <property type="entry name" value="Zn-dependent exopeptidases"/>
    <property type="match status" value="1"/>
</dbReference>
<dbReference type="GO" id="GO:0008270">
    <property type="term" value="F:zinc ion binding"/>
    <property type="evidence" value="ECO:0007669"/>
    <property type="project" value="InterPro"/>
</dbReference>
<dbReference type="GO" id="GO:0004181">
    <property type="term" value="F:metallocarboxypeptidase activity"/>
    <property type="evidence" value="ECO:0007669"/>
    <property type="project" value="InterPro"/>
</dbReference>
<comment type="cofactor">
    <cofactor evidence="1">
        <name>Zn(2+)</name>
        <dbReference type="ChEBI" id="CHEBI:29105"/>
    </cofactor>
</comment>
<name>A0AA37RYT8_9GAMM</name>
<dbReference type="PROSITE" id="PS52035">
    <property type="entry name" value="PEPTIDASE_M14"/>
    <property type="match status" value="1"/>
</dbReference>
<dbReference type="Gene3D" id="2.60.40.3120">
    <property type="match status" value="1"/>
</dbReference>
<dbReference type="PANTHER" id="PTHR12756">
    <property type="entry name" value="CYTOSOLIC CARBOXYPEPTIDASE"/>
    <property type="match status" value="1"/>
</dbReference>
<dbReference type="CDD" id="cd06234">
    <property type="entry name" value="M14_PaCCP-like"/>
    <property type="match status" value="1"/>
</dbReference>
<dbReference type="InterPro" id="IPR000834">
    <property type="entry name" value="Peptidase_M14"/>
</dbReference>
<protein>
    <recommendedName>
        <fullName evidence="3">Peptidase M14 domain-containing protein</fullName>
    </recommendedName>
</protein>
<organism evidence="4 5">
    <name type="scientific">Paraferrimonas sedimenticola</name>
    <dbReference type="NCBI Taxonomy" id="375674"/>
    <lineage>
        <taxon>Bacteria</taxon>
        <taxon>Pseudomonadati</taxon>
        <taxon>Pseudomonadota</taxon>
        <taxon>Gammaproteobacteria</taxon>
        <taxon>Alteromonadales</taxon>
        <taxon>Ferrimonadaceae</taxon>
        <taxon>Paraferrimonas</taxon>
    </lineage>
</organism>